<dbReference type="RefSeq" id="WP_114352625.1">
    <property type="nucleotide sequence ID" value="NZ_QPJJ01000006.1"/>
</dbReference>
<dbReference type="AlphaFoldDB" id="A0A368XTZ9"/>
<keyword evidence="2" id="KW-1185">Reference proteome</keyword>
<reference evidence="1 2" key="1">
    <citation type="submission" date="2018-07" db="EMBL/GenBank/DDBJ databases">
        <title>Genomic Encyclopedia of Type Strains, Phase IV (KMG-IV): sequencing the most valuable type-strain genomes for metagenomic binning, comparative biology and taxonomic classification.</title>
        <authorList>
            <person name="Goeker M."/>
        </authorList>
    </citation>
    <scope>NUCLEOTIDE SEQUENCE [LARGE SCALE GENOMIC DNA]</scope>
    <source>
        <strain evidence="1 2">DSM 27696</strain>
    </source>
</reference>
<dbReference type="EMBL" id="QPJJ01000006">
    <property type="protein sequence ID" value="RCW70626.1"/>
    <property type="molecule type" value="Genomic_DNA"/>
</dbReference>
<evidence type="ECO:0000313" key="1">
    <source>
        <dbReference type="EMBL" id="RCW70626.1"/>
    </source>
</evidence>
<accession>A0A368XTZ9</accession>
<protein>
    <submittedName>
        <fullName evidence="1">Uncharacterized protein</fullName>
    </submittedName>
</protein>
<dbReference type="InterPro" id="IPR045633">
    <property type="entry name" value="DUF6414"/>
</dbReference>
<sequence length="270" mass="31118">MFLPTIYWQDGKRTKQFLEMLVEDLMTEYNITQSNGQTKNLEVGGNAEKVLAKYRKGSENNHQVEGTVSKSDSALFKDLYTILDDKDMIQKLIGFDEEIWDQLKSGEFIELSGEFNQSPAELVLSSMMDMVDQYKGFFEDSTNKEDIDLASSLLKFKKATVIIHPYIDSNEDYKFFTSLDTDGFVEDRYDLEGEFIILAKIKKIFKPHQKIDLIKLLPGKLKVNRKQLLTFIPQLSDSDDITFDVENIDEESFEIKGPVIELTPIAIYQE</sequence>
<organism evidence="1 2">
    <name type="scientific">Saliterribacillus persicus</name>
    <dbReference type="NCBI Taxonomy" id="930114"/>
    <lineage>
        <taxon>Bacteria</taxon>
        <taxon>Bacillati</taxon>
        <taxon>Bacillota</taxon>
        <taxon>Bacilli</taxon>
        <taxon>Bacillales</taxon>
        <taxon>Bacillaceae</taxon>
        <taxon>Saliterribacillus</taxon>
    </lineage>
</organism>
<name>A0A368XTZ9_9BACI</name>
<comment type="caution">
    <text evidence="1">The sequence shown here is derived from an EMBL/GenBank/DDBJ whole genome shotgun (WGS) entry which is preliminary data.</text>
</comment>
<evidence type="ECO:0000313" key="2">
    <source>
        <dbReference type="Proteomes" id="UP000252585"/>
    </source>
</evidence>
<dbReference type="Proteomes" id="UP000252585">
    <property type="component" value="Unassembled WGS sequence"/>
</dbReference>
<dbReference type="Pfam" id="PF19952">
    <property type="entry name" value="DUF6414"/>
    <property type="match status" value="1"/>
</dbReference>
<proteinExistence type="predicted"/>
<gene>
    <name evidence="1" type="ORF">DFR57_10623</name>
</gene>
<dbReference type="OrthoDB" id="2961986at2"/>